<dbReference type="Proteomes" id="UP001424741">
    <property type="component" value="Unassembled WGS sequence"/>
</dbReference>
<keyword evidence="2" id="KW-1185">Reference proteome</keyword>
<evidence type="ECO:0000313" key="2">
    <source>
        <dbReference type="Proteomes" id="UP001424741"/>
    </source>
</evidence>
<comment type="caution">
    <text evidence="1">The sequence shown here is derived from an EMBL/GenBank/DDBJ whole genome shotgun (WGS) entry which is preliminary data.</text>
</comment>
<reference evidence="1 2" key="1">
    <citation type="submission" date="2024-02" db="EMBL/GenBank/DDBJ databases">
        <title>Rubritalea halochordaticola NBRC 107102.</title>
        <authorList>
            <person name="Ichikawa N."/>
            <person name="Katano-Makiyama Y."/>
            <person name="Hidaka K."/>
        </authorList>
    </citation>
    <scope>NUCLEOTIDE SEQUENCE [LARGE SCALE GENOMIC DNA]</scope>
    <source>
        <strain evidence="1 2">NBRC 107102</strain>
    </source>
</reference>
<gene>
    <name evidence="1" type="ORF">Rhal01_03621</name>
</gene>
<protein>
    <recommendedName>
        <fullName evidence="3">VCBS repeat-containing protein</fullName>
    </recommendedName>
</protein>
<proteinExistence type="predicted"/>
<evidence type="ECO:0000313" key="1">
    <source>
        <dbReference type="EMBL" id="GAA5497425.1"/>
    </source>
</evidence>
<accession>A0ABP9V5V3</accession>
<dbReference type="EMBL" id="BAABRL010000015">
    <property type="protein sequence ID" value="GAA5497425.1"/>
    <property type="molecule type" value="Genomic_DNA"/>
</dbReference>
<name>A0ABP9V5V3_9BACT</name>
<sequence>MDESMWGVVEFSMRMSMKILFCKLAAVLLMVEVAEGAEKNAVVPGFARERSLELEKVAGVGEGERYALVYLDLNEDGVREVLMLFPGGSGGMSLYVCQQVKGEWEVMGRSTLVKELAVEPQAVKKGKWRRIFVATYGGGQHRKRIIQWNLGRVQAGDLNPSTDWREVAEVSENAQPLLKQGIHWLTR</sequence>
<evidence type="ECO:0008006" key="3">
    <source>
        <dbReference type="Google" id="ProtNLM"/>
    </source>
</evidence>
<organism evidence="1 2">
    <name type="scientific">Rubritalea halochordaticola</name>
    <dbReference type="NCBI Taxonomy" id="714537"/>
    <lineage>
        <taxon>Bacteria</taxon>
        <taxon>Pseudomonadati</taxon>
        <taxon>Verrucomicrobiota</taxon>
        <taxon>Verrucomicrobiia</taxon>
        <taxon>Verrucomicrobiales</taxon>
        <taxon>Rubritaleaceae</taxon>
        <taxon>Rubritalea</taxon>
    </lineage>
</organism>